<dbReference type="Pfam" id="PF02230">
    <property type="entry name" value="Abhydrolase_2"/>
    <property type="match status" value="1"/>
</dbReference>
<evidence type="ECO:0000313" key="2">
    <source>
        <dbReference type="EMBL" id="VGO21871.1"/>
    </source>
</evidence>
<reference evidence="2 3" key="1">
    <citation type="submission" date="2019-04" db="EMBL/GenBank/DDBJ databases">
        <authorList>
            <person name="Van Vliet M D."/>
        </authorList>
    </citation>
    <scope>NUCLEOTIDE SEQUENCE [LARGE SCALE GENOMIC DNA]</scope>
    <source>
        <strain evidence="2 3">F21</strain>
    </source>
</reference>
<dbReference type="RefSeq" id="WP_136063303.1">
    <property type="nucleotide sequence ID" value="NZ_CAAHFH010000002.1"/>
</dbReference>
<sequence length="90" mass="10329">MASGASKTGKIHEKWDIEKIKDKPIWMFHGDRDTVVPYANAKESADLIAQINPQFKFTSFEGATHKSMKLPFETEELYTWILSQSLPENK</sequence>
<feature type="domain" description="Phospholipase/carboxylesterase/thioesterase" evidence="1">
    <location>
        <begin position="20"/>
        <end position="69"/>
    </location>
</feature>
<dbReference type="Gene3D" id="3.40.50.1820">
    <property type="entry name" value="alpha/beta hydrolase"/>
    <property type="match status" value="1"/>
</dbReference>
<evidence type="ECO:0000259" key="1">
    <source>
        <dbReference type="Pfam" id="PF02230"/>
    </source>
</evidence>
<organism evidence="2 3">
    <name type="scientific">Pontiella sulfatireligans</name>
    <dbReference type="NCBI Taxonomy" id="2750658"/>
    <lineage>
        <taxon>Bacteria</taxon>
        <taxon>Pseudomonadati</taxon>
        <taxon>Kiritimatiellota</taxon>
        <taxon>Kiritimatiellia</taxon>
        <taxon>Kiritimatiellales</taxon>
        <taxon>Pontiellaceae</taxon>
        <taxon>Pontiella</taxon>
    </lineage>
</organism>
<dbReference type="InterPro" id="IPR029058">
    <property type="entry name" value="AB_hydrolase_fold"/>
</dbReference>
<name>A0A6C2URK0_9BACT</name>
<proteinExistence type="predicted"/>
<dbReference type="InterPro" id="IPR003140">
    <property type="entry name" value="PLipase/COase/thioEstase"/>
</dbReference>
<dbReference type="Proteomes" id="UP000346198">
    <property type="component" value="Unassembled WGS sequence"/>
</dbReference>
<accession>A0A6C2URK0</accession>
<evidence type="ECO:0000313" key="3">
    <source>
        <dbReference type="Proteomes" id="UP000346198"/>
    </source>
</evidence>
<dbReference type="GO" id="GO:0016787">
    <property type="term" value="F:hydrolase activity"/>
    <property type="evidence" value="ECO:0007669"/>
    <property type="project" value="InterPro"/>
</dbReference>
<protein>
    <recommendedName>
        <fullName evidence="1">Phospholipase/carboxylesterase/thioesterase domain-containing protein</fullName>
    </recommendedName>
</protein>
<keyword evidence="3" id="KW-1185">Reference proteome</keyword>
<dbReference type="SUPFAM" id="SSF53474">
    <property type="entry name" value="alpha/beta-Hydrolases"/>
    <property type="match status" value="1"/>
</dbReference>
<dbReference type="AlphaFoldDB" id="A0A6C2URK0"/>
<dbReference type="EMBL" id="CAAHFH010000002">
    <property type="protein sequence ID" value="VGO21871.1"/>
    <property type="molecule type" value="Genomic_DNA"/>
</dbReference>
<gene>
    <name evidence="2" type="ORF">SCARR_03951</name>
</gene>